<evidence type="ECO:0000313" key="3">
    <source>
        <dbReference type="Proteomes" id="UP001140091"/>
    </source>
</evidence>
<keyword evidence="1" id="KW-0472">Membrane</keyword>
<evidence type="ECO:0000256" key="1">
    <source>
        <dbReference type="SAM" id="Phobius"/>
    </source>
</evidence>
<comment type="caution">
    <text evidence="2">The sequence shown here is derived from an EMBL/GenBank/DDBJ whole genome shotgun (WGS) entry which is preliminary data.</text>
</comment>
<dbReference type="EMBL" id="JANBPK010000854">
    <property type="protein sequence ID" value="KAJ2929935.1"/>
    <property type="molecule type" value="Genomic_DNA"/>
</dbReference>
<feature type="transmembrane region" description="Helical" evidence="1">
    <location>
        <begin position="18"/>
        <end position="39"/>
    </location>
</feature>
<gene>
    <name evidence="2" type="ORF">H1R20_g7187</name>
</gene>
<feature type="transmembrane region" description="Helical" evidence="1">
    <location>
        <begin position="59"/>
        <end position="76"/>
    </location>
</feature>
<feature type="non-terminal residue" evidence="2">
    <location>
        <position position="1"/>
    </location>
</feature>
<dbReference type="OrthoDB" id="2558918at2759"/>
<accession>A0A9W8JFL0</accession>
<sequence length="178" mass="20011">MNEKDTTTRRLSFSVRSAAYGVTFFFLFAMTVALLGLVGNQLHKYGNTYENYASMEYKHGLGLLLFSVIFSLLILLSHPWLGVSFICVLSFIAAVFFGTGAGIINRTAPFKGTSCNRPADEYPAPWRPYANECSRIVAIQGLAWALWGLYIFLFFGALFHKVQFKARPTPEGFYYNKA</sequence>
<evidence type="ECO:0000313" key="2">
    <source>
        <dbReference type="EMBL" id="KAJ2929935.1"/>
    </source>
</evidence>
<keyword evidence="3" id="KW-1185">Reference proteome</keyword>
<feature type="transmembrane region" description="Helical" evidence="1">
    <location>
        <begin position="136"/>
        <end position="159"/>
    </location>
</feature>
<name>A0A9W8JFL0_9AGAR</name>
<dbReference type="Proteomes" id="UP001140091">
    <property type="component" value="Unassembled WGS sequence"/>
</dbReference>
<protein>
    <submittedName>
        <fullName evidence="2">Uncharacterized protein</fullName>
    </submittedName>
</protein>
<reference evidence="2" key="1">
    <citation type="submission" date="2022-06" db="EMBL/GenBank/DDBJ databases">
        <title>Genome Sequence of Candolleomyces eurysporus.</title>
        <authorList>
            <person name="Buettner E."/>
        </authorList>
    </citation>
    <scope>NUCLEOTIDE SEQUENCE</scope>
    <source>
        <strain evidence="2">VTCC 930004</strain>
    </source>
</reference>
<feature type="transmembrane region" description="Helical" evidence="1">
    <location>
        <begin position="83"/>
        <end position="104"/>
    </location>
</feature>
<dbReference type="AlphaFoldDB" id="A0A9W8JFL0"/>
<keyword evidence="1" id="KW-1133">Transmembrane helix</keyword>
<organism evidence="2 3">
    <name type="scientific">Candolleomyces eurysporus</name>
    <dbReference type="NCBI Taxonomy" id="2828524"/>
    <lineage>
        <taxon>Eukaryota</taxon>
        <taxon>Fungi</taxon>
        <taxon>Dikarya</taxon>
        <taxon>Basidiomycota</taxon>
        <taxon>Agaricomycotina</taxon>
        <taxon>Agaricomycetes</taxon>
        <taxon>Agaricomycetidae</taxon>
        <taxon>Agaricales</taxon>
        <taxon>Agaricineae</taxon>
        <taxon>Psathyrellaceae</taxon>
        <taxon>Candolleomyces</taxon>
    </lineage>
</organism>
<proteinExistence type="predicted"/>
<keyword evidence="1" id="KW-0812">Transmembrane</keyword>